<dbReference type="EMBL" id="JANPWB010000005">
    <property type="protein sequence ID" value="KAJ1185450.1"/>
    <property type="molecule type" value="Genomic_DNA"/>
</dbReference>
<dbReference type="AlphaFoldDB" id="A0AAV7U988"/>
<dbReference type="Proteomes" id="UP001066276">
    <property type="component" value="Chromosome 3_1"/>
</dbReference>
<gene>
    <name evidence="1" type="ORF">NDU88_002242</name>
</gene>
<comment type="caution">
    <text evidence="1">The sequence shown here is derived from an EMBL/GenBank/DDBJ whole genome shotgun (WGS) entry which is preliminary data.</text>
</comment>
<protein>
    <submittedName>
        <fullName evidence="1">Uncharacterized protein</fullName>
    </submittedName>
</protein>
<keyword evidence="2" id="KW-1185">Reference proteome</keyword>
<reference evidence="1" key="1">
    <citation type="journal article" date="2022" name="bioRxiv">
        <title>Sequencing and chromosome-scale assembly of the giantPleurodeles waltlgenome.</title>
        <authorList>
            <person name="Brown T."/>
            <person name="Elewa A."/>
            <person name="Iarovenko S."/>
            <person name="Subramanian E."/>
            <person name="Araus A.J."/>
            <person name="Petzold A."/>
            <person name="Susuki M."/>
            <person name="Suzuki K.-i.T."/>
            <person name="Hayashi T."/>
            <person name="Toyoda A."/>
            <person name="Oliveira C."/>
            <person name="Osipova E."/>
            <person name="Leigh N.D."/>
            <person name="Simon A."/>
            <person name="Yun M.H."/>
        </authorList>
    </citation>
    <scope>NUCLEOTIDE SEQUENCE</scope>
    <source>
        <strain evidence="1">20211129_DDA</strain>
        <tissue evidence="1">Liver</tissue>
    </source>
</reference>
<accession>A0AAV7U988</accession>
<sequence>MRVPYAGIRSMIRAVVTLIDLSSFMLENHQLLKQDLSDVGAKYETYTSVGINLSTHSASAHVIVAMFEESMSLTVQPVRTTRDGKPHRRPHSDTFGGLWLLDSTTARVAVPI</sequence>
<evidence type="ECO:0000313" key="1">
    <source>
        <dbReference type="EMBL" id="KAJ1185450.1"/>
    </source>
</evidence>
<name>A0AAV7U988_PLEWA</name>
<organism evidence="1 2">
    <name type="scientific">Pleurodeles waltl</name>
    <name type="common">Iberian ribbed newt</name>
    <dbReference type="NCBI Taxonomy" id="8319"/>
    <lineage>
        <taxon>Eukaryota</taxon>
        <taxon>Metazoa</taxon>
        <taxon>Chordata</taxon>
        <taxon>Craniata</taxon>
        <taxon>Vertebrata</taxon>
        <taxon>Euteleostomi</taxon>
        <taxon>Amphibia</taxon>
        <taxon>Batrachia</taxon>
        <taxon>Caudata</taxon>
        <taxon>Salamandroidea</taxon>
        <taxon>Salamandridae</taxon>
        <taxon>Pleurodelinae</taxon>
        <taxon>Pleurodeles</taxon>
    </lineage>
</organism>
<proteinExistence type="predicted"/>
<evidence type="ECO:0000313" key="2">
    <source>
        <dbReference type="Proteomes" id="UP001066276"/>
    </source>
</evidence>